<keyword evidence="3" id="KW-1185">Reference proteome</keyword>
<dbReference type="GO" id="GO:0032259">
    <property type="term" value="P:methylation"/>
    <property type="evidence" value="ECO:0007669"/>
    <property type="project" value="UniProtKB-KW"/>
</dbReference>
<gene>
    <name evidence="2" type="ORF">E4M00_13730</name>
</gene>
<evidence type="ECO:0000313" key="3">
    <source>
        <dbReference type="Proteomes" id="UP000298127"/>
    </source>
</evidence>
<proteinExistence type="predicted"/>
<feature type="region of interest" description="Disordered" evidence="1">
    <location>
        <begin position="1"/>
        <end position="34"/>
    </location>
</feature>
<keyword evidence="2" id="KW-0808">Transferase</keyword>
<dbReference type="Pfam" id="PF13489">
    <property type="entry name" value="Methyltransf_23"/>
    <property type="match status" value="1"/>
</dbReference>
<sequence length="270" mass="29033">MVAWCRPESPGVRDPAGGCVPRRNGQQQAEGYTDWKGWSGGSFGRIGPADVDYFSREMRRLRPTTPIKDVLEVGFGNGEFLSYCRSQGWNATGVELLPELVEHARSAGFAAHQSDDLDSVPDAGFDVVAAFDVFEHVPPEHSIAFLADLRRKVRPGGTVILRYPNADTWLGNPFQNGDPTHVNAIGALKMEYYAGEVGLGIRSLRAPIRRGFRSSFVHGAHAMTAGVLARAAGAVAKAIYFPDLRVVLSAGNVVCVLDPVESTGASVSGH</sequence>
<dbReference type="SUPFAM" id="SSF53335">
    <property type="entry name" value="S-adenosyl-L-methionine-dependent methyltransferases"/>
    <property type="match status" value="1"/>
</dbReference>
<dbReference type="Proteomes" id="UP000298127">
    <property type="component" value="Unassembled WGS sequence"/>
</dbReference>
<dbReference type="PANTHER" id="PTHR43861">
    <property type="entry name" value="TRANS-ACONITATE 2-METHYLTRANSFERASE-RELATED"/>
    <property type="match status" value="1"/>
</dbReference>
<name>A0A4Y9QUW3_9MICO</name>
<evidence type="ECO:0000256" key="1">
    <source>
        <dbReference type="SAM" id="MobiDB-lite"/>
    </source>
</evidence>
<accession>A0A4Y9QUW3</accession>
<dbReference type="Gene3D" id="3.40.50.150">
    <property type="entry name" value="Vaccinia Virus protein VP39"/>
    <property type="match status" value="1"/>
</dbReference>
<dbReference type="CDD" id="cd02440">
    <property type="entry name" value="AdoMet_MTases"/>
    <property type="match status" value="1"/>
</dbReference>
<dbReference type="InterPro" id="IPR029063">
    <property type="entry name" value="SAM-dependent_MTases_sf"/>
</dbReference>
<dbReference type="AlphaFoldDB" id="A0A4Y9QUW3"/>
<comment type="caution">
    <text evidence="2">The sequence shown here is derived from an EMBL/GenBank/DDBJ whole genome shotgun (WGS) entry which is preliminary data.</text>
</comment>
<protein>
    <submittedName>
        <fullName evidence="2">Class I SAM-dependent methyltransferase</fullName>
    </submittedName>
</protein>
<reference evidence="2 3" key="1">
    <citation type="journal article" date="2018" name="J. Microbiol.">
        <title>Leifsonia flava sp. nov., a novel actinobacterium isolated from the rhizosphere of Aquilegia viridiflora.</title>
        <authorList>
            <person name="Cai Y."/>
            <person name="Tao W.Z."/>
            <person name="Ma Y.J."/>
            <person name="Cheng J."/>
            <person name="Zhang M.Y."/>
            <person name="Zhang Y.X."/>
        </authorList>
    </citation>
    <scope>NUCLEOTIDE SEQUENCE [LARGE SCALE GENOMIC DNA]</scope>
    <source>
        <strain evidence="2 3">SYP-B2174</strain>
    </source>
</reference>
<evidence type="ECO:0000313" key="2">
    <source>
        <dbReference type="EMBL" id="TFV96381.1"/>
    </source>
</evidence>
<keyword evidence="2" id="KW-0489">Methyltransferase</keyword>
<dbReference type="EMBL" id="SPQZ01000005">
    <property type="protein sequence ID" value="TFV96381.1"/>
    <property type="molecule type" value="Genomic_DNA"/>
</dbReference>
<dbReference type="GO" id="GO:0008168">
    <property type="term" value="F:methyltransferase activity"/>
    <property type="evidence" value="ECO:0007669"/>
    <property type="project" value="UniProtKB-KW"/>
</dbReference>
<organism evidence="2 3">
    <name type="scientific">Orlajensenia leifsoniae</name>
    <dbReference type="NCBI Taxonomy" id="2561933"/>
    <lineage>
        <taxon>Bacteria</taxon>
        <taxon>Bacillati</taxon>
        <taxon>Actinomycetota</taxon>
        <taxon>Actinomycetes</taxon>
        <taxon>Micrococcales</taxon>
        <taxon>Microbacteriaceae</taxon>
        <taxon>Orlajensenia</taxon>
    </lineage>
</organism>